<evidence type="ECO:0000256" key="3">
    <source>
        <dbReference type="ARBA" id="ARBA00023143"/>
    </source>
</evidence>
<dbReference type="InterPro" id="IPR053967">
    <property type="entry name" value="LlgE_F_G-like_D1"/>
</dbReference>
<keyword evidence="9" id="KW-0282">Flagellum</keyword>
<gene>
    <name evidence="9" type="ORF">GH808_11175</name>
</gene>
<keyword evidence="9" id="KW-0969">Cilium</keyword>
<evidence type="ECO:0000256" key="4">
    <source>
        <dbReference type="RuleBase" id="RU362116"/>
    </source>
</evidence>
<evidence type="ECO:0000256" key="5">
    <source>
        <dbReference type="SAM" id="MobiDB-lite"/>
    </source>
</evidence>
<evidence type="ECO:0000259" key="7">
    <source>
        <dbReference type="Pfam" id="PF06429"/>
    </source>
</evidence>
<evidence type="ECO:0000259" key="6">
    <source>
        <dbReference type="Pfam" id="PF00460"/>
    </source>
</evidence>
<feature type="compositionally biased region" description="Polar residues" evidence="5">
    <location>
        <begin position="442"/>
        <end position="452"/>
    </location>
</feature>
<evidence type="ECO:0000313" key="9">
    <source>
        <dbReference type="EMBL" id="MBC3804992.1"/>
    </source>
</evidence>
<keyword evidence="9" id="KW-0966">Cell projection</keyword>
<feature type="domain" description="Flagellar basal-body/hook protein C-terminal" evidence="7">
    <location>
        <begin position="452"/>
        <end position="496"/>
    </location>
</feature>
<protein>
    <recommendedName>
        <fullName evidence="4">Flagellar hook protein FlgE</fullName>
    </recommendedName>
</protein>
<proteinExistence type="inferred from homology"/>
<evidence type="ECO:0000256" key="2">
    <source>
        <dbReference type="ARBA" id="ARBA00009677"/>
    </source>
</evidence>
<dbReference type="PANTHER" id="PTHR30435">
    <property type="entry name" value="FLAGELLAR PROTEIN"/>
    <property type="match status" value="1"/>
</dbReference>
<comment type="caution">
    <text evidence="9">The sequence shown here is derived from an EMBL/GenBank/DDBJ whole genome shotgun (WGS) entry which is preliminary data.</text>
</comment>
<dbReference type="PROSITE" id="PS00588">
    <property type="entry name" value="FLAGELLA_BB_ROD"/>
    <property type="match status" value="1"/>
</dbReference>
<dbReference type="SUPFAM" id="SSF117143">
    <property type="entry name" value="Flagellar hook protein flgE"/>
    <property type="match status" value="1"/>
</dbReference>
<sequence>MLRAMYSGVSGMAAHMTKLNVIGNNIANANTYGFKSSRVVFTDVLYQNLSSAAAGDTETGGINSSQLGYGAKVGSIDVNNGISSGADTGRALDVYINGEGYIPVKTNEGAIRYTRVGDLRFDTEGNLTDGSGSRVLGIPTKDGKLDLKDDGTIKIENLAAIHVDPAELEKYTGIAIGPTGEITGIKSGDPVAAFNAKAVGVTSGAVDKESNYTGDIKMTTTIKDNKVKFTEETVATDPAITYQDDIAAEDINLIGDLTMTKATDTNGNITYTLTGKKQDGTDTSIPGTEVSGTVSFPLKNVAGTVLTTLTFSVVVTTALANGSYKLGTVTAEKMTVSATIKDKGGTDHVVTGDWNGTDTEINLASADADTKRTLSLNVDKDKFATIGTLSNVIVGTVKTDDAPQKIGQMAVVKFANPDGLSREGDGYYAPGANSGDPIATSPGKNGTGSLKSSSLEMSNVDIAAEFAEMITAQRGFQANTRLITVSDSILEELINLKR</sequence>
<evidence type="ECO:0000313" key="10">
    <source>
        <dbReference type="Proteomes" id="UP000603234"/>
    </source>
</evidence>
<keyword evidence="10" id="KW-1185">Reference proteome</keyword>
<dbReference type="RefSeq" id="WP_186842877.1">
    <property type="nucleotide sequence ID" value="NZ_WJBC01000017.1"/>
</dbReference>
<dbReference type="Pfam" id="PF00460">
    <property type="entry name" value="Flg_bb_rod"/>
    <property type="match status" value="1"/>
</dbReference>
<comment type="subcellular location">
    <subcellularLocation>
        <location evidence="1 4">Bacterial flagellum basal body</location>
    </subcellularLocation>
</comment>
<feature type="domain" description="Flagellar hook protein FlgE/F/G-like D1" evidence="8">
    <location>
        <begin position="96"/>
        <end position="183"/>
    </location>
</feature>
<evidence type="ECO:0000256" key="1">
    <source>
        <dbReference type="ARBA" id="ARBA00004117"/>
    </source>
</evidence>
<feature type="domain" description="Flagellar basal body rod protein N-terminal" evidence="6">
    <location>
        <begin position="5"/>
        <end position="35"/>
    </location>
</feature>
<dbReference type="Proteomes" id="UP000603234">
    <property type="component" value="Unassembled WGS sequence"/>
</dbReference>
<dbReference type="InterPro" id="IPR010930">
    <property type="entry name" value="Flg_bb/hook_C_dom"/>
</dbReference>
<dbReference type="Pfam" id="PF06429">
    <property type="entry name" value="Flg_bbr_C"/>
    <property type="match status" value="1"/>
</dbReference>
<feature type="region of interest" description="Disordered" evidence="5">
    <location>
        <begin position="428"/>
        <end position="452"/>
    </location>
</feature>
<dbReference type="InterPro" id="IPR001444">
    <property type="entry name" value="Flag_bb_rod_N"/>
</dbReference>
<dbReference type="InterPro" id="IPR019776">
    <property type="entry name" value="Flagellar_basal_body_rod_CS"/>
</dbReference>
<dbReference type="EMBL" id="WJBC01000017">
    <property type="protein sequence ID" value="MBC3804992.1"/>
    <property type="molecule type" value="Genomic_DNA"/>
</dbReference>
<reference evidence="9 10" key="1">
    <citation type="journal article" date="2020" name="mSystems">
        <title>Defining Genomic and Predicted Metabolic Features of the Acetobacterium Genus.</title>
        <authorList>
            <person name="Ross D.E."/>
            <person name="Marshall C.W."/>
            <person name="Gulliver D."/>
            <person name="May H.D."/>
            <person name="Norman R.S."/>
        </authorList>
    </citation>
    <scope>NUCLEOTIDE SEQUENCE [LARGE SCALE GENOMIC DNA]</scope>
    <source>
        <strain evidence="9 10">DSM 8238</strain>
    </source>
</reference>
<dbReference type="NCBIfam" id="TIGR03506">
    <property type="entry name" value="FlgEFG_subfam"/>
    <property type="match status" value="1"/>
</dbReference>
<organism evidence="9 10">
    <name type="scientific">Acetobacterium fimetarium</name>
    <dbReference type="NCBI Taxonomy" id="52691"/>
    <lineage>
        <taxon>Bacteria</taxon>
        <taxon>Bacillati</taxon>
        <taxon>Bacillota</taxon>
        <taxon>Clostridia</taxon>
        <taxon>Eubacteriales</taxon>
        <taxon>Eubacteriaceae</taxon>
        <taxon>Acetobacterium</taxon>
    </lineage>
</organism>
<evidence type="ECO:0000259" key="8">
    <source>
        <dbReference type="Pfam" id="PF22692"/>
    </source>
</evidence>
<accession>A0ABR6WWI5</accession>
<comment type="similarity">
    <text evidence="2 4">Belongs to the flagella basal body rod proteins family.</text>
</comment>
<comment type="function">
    <text evidence="4">A flexible structure which links the flagellar filament to the drive apparatus in the basal body.</text>
</comment>
<dbReference type="Pfam" id="PF22692">
    <property type="entry name" value="LlgE_F_G_D1"/>
    <property type="match status" value="1"/>
</dbReference>
<name>A0ABR6WWI5_9FIRM</name>
<dbReference type="InterPro" id="IPR020013">
    <property type="entry name" value="Flagellar_FlgE/F/G"/>
</dbReference>
<keyword evidence="3 4" id="KW-0975">Bacterial flagellum</keyword>
<dbReference type="InterPro" id="IPR037925">
    <property type="entry name" value="FlgE/F/G-like"/>
</dbReference>
<dbReference type="PANTHER" id="PTHR30435:SF1">
    <property type="entry name" value="FLAGELLAR HOOK PROTEIN FLGE"/>
    <property type="match status" value="1"/>
</dbReference>